<reference evidence="2" key="1">
    <citation type="journal article" date="2020" name="Genome Biol.">
        <title>Gamete binning: chromosome-level and haplotype-resolved genome assembly enabled by high-throughput single-cell sequencing of gamete genomes.</title>
        <authorList>
            <person name="Campoy J.A."/>
            <person name="Sun H."/>
            <person name="Goel M."/>
            <person name="Jiao W.-B."/>
            <person name="Folz-Donahue K."/>
            <person name="Wang N."/>
            <person name="Rubio M."/>
            <person name="Liu C."/>
            <person name="Kukat C."/>
            <person name="Ruiz D."/>
            <person name="Huettel B."/>
            <person name="Schneeberger K."/>
        </authorList>
    </citation>
    <scope>NUCLEOTIDE SEQUENCE [LARGE SCALE GENOMIC DNA]</scope>
    <source>
        <strain evidence="2">cv. Rojo Pasion</strain>
    </source>
</reference>
<gene>
    <name evidence="1" type="ORF">ORAREDHAP_LOCUS49658</name>
</gene>
<accession>A0A6J5YAY0</accession>
<dbReference type="EMBL" id="CAEKKB010000008">
    <property type="protein sequence ID" value="CAB4320718.1"/>
    <property type="molecule type" value="Genomic_DNA"/>
</dbReference>
<name>A0A6J5YAY0_PRUAR</name>
<dbReference type="OrthoDB" id="686198at2759"/>
<organism evidence="1 2">
    <name type="scientific">Prunus armeniaca</name>
    <name type="common">Apricot</name>
    <name type="synonym">Armeniaca vulgaris</name>
    <dbReference type="NCBI Taxonomy" id="36596"/>
    <lineage>
        <taxon>Eukaryota</taxon>
        <taxon>Viridiplantae</taxon>
        <taxon>Streptophyta</taxon>
        <taxon>Embryophyta</taxon>
        <taxon>Tracheophyta</taxon>
        <taxon>Spermatophyta</taxon>
        <taxon>Magnoliopsida</taxon>
        <taxon>eudicotyledons</taxon>
        <taxon>Gunneridae</taxon>
        <taxon>Pentapetalae</taxon>
        <taxon>rosids</taxon>
        <taxon>fabids</taxon>
        <taxon>Rosales</taxon>
        <taxon>Rosaceae</taxon>
        <taxon>Amygdaloideae</taxon>
        <taxon>Amygdaleae</taxon>
        <taxon>Prunus</taxon>
    </lineage>
</organism>
<dbReference type="AlphaFoldDB" id="A0A6J5YAY0"/>
<evidence type="ECO:0000313" key="1">
    <source>
        <dbReference type="EMBL" id="CAB4320718.1"/>
    </source>
</evidence>
<evidence type="ECO:0000313" key="2">
    <source>
        <dbReference type="Proteomes" id="UP000507245"/>
    </source>
</evidence>
<protein>
    <submittedName>
        <fullName evidence="1">Uncharacterized protein</fullName>
    </submittedName>
</protein>
<proteinExistence type="predicted"/>
<keyword evidence="2" id="KW-1185">Reference proteome</keyword>
<dbReference type="Proteomes" id="UP000507245">
    <property type="component" value="Unassembled WGS sequence"/>
</dbReference>
<sequence>MDLGGILLLTQSLPQKMFRLSKPRAKQYRTQGLVHYRLLGEIFNTTTATGQLRYASNQLPPNSNKDRELENNFLNISVHIDVDLDDDGVNLEIDHGKGKRKCVTAAPNRTSSKELR</sequence>